<evidence type="ECO:0000256" key="1">
    <source>
        <dbReference type="ARBA" id="ARBA00023025"/>
    </source>
</evidence>
<organism evidence="2 3">
    <name type="scientific">Lactiplantibacillus daoliensis</name>
    <dbReference type="NCBI Taxonomy" id="2559916"/>
    <lineage>
        <taxon>Bacteria</taxon>
        <taxon>Bacillati</taxon>
        <taxon>Bacillota</taxon>
        <taxon>Bacilli</taxon>
        <taxon>Lactobacillales</taxon>
        <taxon>Lactobacillaceae</taxon>
        <taxon>Lactiplantibacillus</taxon>
    </lineage>
</organism>
<sequence>MQNEAKGIVSELYQDFRQAKGSGNLEIKTALQKVLARIEAHQEVDFVLIDRLANYITYTVFTNKIRLTQTQNLLLSQLMSIVRTSGVEGSLHEHHLDMSQFD</sequence>
<dbReference type="Gene3D" id="1.20.1440.50">
    <property type="entry name" value="Ta0600-like"/>
    <property type="match status" value="1"/>
</dbReference>
<name>A0ABW1UKE7_9LACO</name>
<dbReference type="Proteomes" id="UP001596227">
    <property type="component" value="Unassembled WGS sequence"/>
</dbReference>
<dbReference type="EMBL" id="JBHSSB010000031">
    <property type="protein sequence ID" value="MFC6295867.1"/>
    <property type="molecule type" value="Genomic_DNA"/>
</dbReference>
<keyword evidence="3" id="KW-1185">Reference proteome</keyword>
<evidence type="ECO:0000313" key="2">
    <source>
        <dbReference type="EMBL" id="MFC6295867.1"/>
    </source>
</evidence>
<comment type="caution">
    <text evidence="2">The sequence shown here is derived from an EMBL/GenBank/DDBJ whole genome shotgun (WGS) entry which is preliminary data.</text>
</comment>
<protein>
    <submittedName>
        <fullName evidence="2">Bacteriocin immunity protein</fullName>
    </submittedName>
</protein>
<dbReference type="InterPro" id="IPR023130">
    <property type="entry name" value="Ta0600-like_sf"/>
</dbReference>
<evidence type="ECO:0000313" key="3">
    <source>
        <dbReference type="Proteomes" id="UP001596227"/>
    </source>
</evidence>
<reference evidence="3" key="1">
    <citation type="journal article" date="2019" name="Int. J. Syst. Evol. Microbiol.">
        <title>The Global Catalogue of Microorganisms (GCM) 10K type strain sequencing project: providing services to taxonomists for standard genome sequencing and annotation.</title>
        <authorList>
            <consortium name="The Broad Institute Genomics Platform"/>
            <consortium name="The Broad Institute Genome Sequencing Center for Infectious Disease"/>
            <person name="Wu L."/>
            <person name="Ma J."/>
        </authorList>
    </citation>
    <scope>NUCLEOTIDE SEQUENCE [LARGE SCALE GENOMIC DNA]</scope>
    <source>
        <strain evidence="3">CCM 8934</strain>
    </source>
</reference>
<dbReference type="SUPFAM" id="SSF109797">
    <property type="entry name" value="Bacteriocin immunity protein-like"/>
    <property type="match status" value="1"/>
</dbReference>
<keyword evidence="1" id="KW-0079">Bacteriocin immunity</keyword>
<accession>A0ABW1UKE7</accession>
<gene>
    <name evidence="2" type="ORF">ACFQH1_11705</name>
</gene>
<dbReference type="RefSeq" id="WP_137607744.1">
    <property type="nucleotide sequence ID" value="NZ_BJDH01000006.1"/>
</dbReference>
<proteinExistence type="predicted"/>